<dbReference type="InterPro" id="IPR035874">
    <property type="entry name" value="IDS"/>
</dbReference>
<dbReference type="Pfam" id="PF00884">
    <property type="entry name" value="Sulfatase"/>
    <property type="match status" value="1"/>
</dbReference>
<comment type="similarity">
    <text evidence="2">Belongs to the sulfatase family.</text>
</comment>
<dbReference type="EMBL" id="PDLO01000003">
    <property type="protein sequence ID" value="PHK98894.1"/>
    <property type="molecule type" value="Genomic_DNA"/>
</dbReference>
<dbReference type="GO" id="GO:0046872">
    <property type="term" value="F:metal ion binding"/>
    <property type="evidence" value="ECO:0007669"/>
    <property type="project" value="UniProtKB-KW"/>
</dbReference>
<dbReference type="CDD" id="cd16030">
    <property type="entry name" value="iduronate-2-sulfatase"/>
    <property type="match status" value="1"/>
</dbReference>
<evidence type="ECO:0000259" key="8">
    <source>
        <dbReference type="Pfam" id="PF00884"/>
    </source>
</evidence>
<keyword evidence="3" id="KW-0479">Metal-binding</keyword>
<keyword evidence="6" id="KW-0106">Calcium</keyword>
<name>A0A2G0CFY0_9BACT</name>
<evidence type="ECO:0000256" key="1">
    <source>
        <dbReference type="ARBA" id="ARBA00001913"/>
    </source>
</evidence>
<dbReference type="InterPro" id="IPR000917">
    <property type="entry name" value="Sulfatase_N"/>
</dbReference>
<reference evidence="9 10" key="1">
    <citation type="submission" date="2017-10" db="EMBL/GenBank/DDBJ databases">
        <title>The draft genome sequence of Lewinella marina KCTC 32374.</title>
        <authorList>
            <person name="Wang K."/>
        </authorList>
    </citation>
    <scope>NUCLEOTIDE SEQUENCE [LARGE SCALE GENOMIC DNA]</scope>
    <source>
        <strain evidence="9 10">MKG-38</strain>
    </source>
</reference>
<dbReference type="AlphaFoldDB" id="A0A2G0CFY0"/>
<evidence type="ECO:0000256" key="5">
    <source>
        <dbReference type="ARBA" id="ARBA00022801"/>
    </source>
</evidence>
<evidence type="ECO:0000256" key="6">
    <source>
        <dbReference type="ARBA" id="ARBA00022837"/>
    </source>
</evidence>
<evidence type="ECO:0000256" key="4">
    <source>
        <dbReference type="ARBA" id="ARBA00022729"/>
    </source>
</evidence>
<dbReference type="Proteomes" id="UP000226437">
    <property type="component" value="Unassembled WGS sequence"/>
</dbReference>
<organism evidence="9 10">
    <name type="scientific">Neolewinella marina</name>
    <dbReference type="NCBI Taxonomy" id="438751"/>
    <lineage>
        <taxon>Bacteria</taxon>
        <taxon>Pseudomonadati</taxon>
        <taxon>Bacteroidota</taxon>
        <taxon>Saprospiria</taxon>
        <taxon>Saprospirales</taxon>
        <taxon>Lewinellaceae</taxon>
        <taxon>Neolewinella</taxon>
    </lineage>
</organism>
<dbReference type="OrthoDB" id="9777768at2"/>
<keyword evidence="5" id="KW-0378">Hydrolase</keyword>
<keyword evidence="4 7" id="KW-0732">Signal</keyword>
<dbReference type="InterPro" id="IPR024607">
    <property type="entry name" value="Sulfatase_CS"/>
</dbReference>
<dbReference type="InterPro" id="IPR017850">
    <property type="entry name" value="Alkaline_phosphatase_core_sf"/>
</dbReference>
<feature type="signal peptide" evidence="7">
    <location>
        <begin position="1"/>
        <end position="20"/>
    </location>
</feature>
<dbReference type="GO" id="GO:0005737">
    <property type="term" value="C:cytoplasm"/>
    <property type="evidence" value="ECO:0007669"/>
    <property type="project" value="TreeGrafter"/>
</dbReference>
<dbReference type="PANTHER" id="PTHR45953">
    <property type="entry name" value="IDURONATE 2-SULFATASE"/>
    <property type="match status" value="1"/>
</dbReference>
<evidence type="ECO:0000313" key="10">
    <source>
        <dbReference type="Proteomes" id="UP000226437"/>
    </source>
</evidence>
<dbReference type="SUPFAM" id="SSF53649">
    <property type="entry name" value="Alkaline phosphatase-like"/>
    <property type="match status" value="1"/>
</dbReference>
<dbReference type="PANTHER" id="PTHR45953:SF1">
    <property type="entry name" value="IDURONATE 2-SULFATASE"/>
    <property type="match status" value="1"/>
</dbReference>
<comment type="caution">
    <text evidence="9">The sequence shown here is derived from an EMBL/GenBank/DDBJ whole genome shotgun (WGS) entry which is preliminary data.</text>
</comment>
<gene>
    <name evidence="9" type="ORF">CGL56_10570</name>
</gene>
<proteinExistence type="inferred from homology"/>
<dbReference type="PROSITE" id="PS00149">
    <property type="entry name" value="SULFATASE_2"/>
    <property type="match status" value="1"/>
</dbReference>
<comment type="cofactor">
    <cofactor evidence="1">
        <name>Ca(2+)</name>
        <dbReference type="ChEBI" id="CHEBI:29108"/>
    </cofactor>
</comment>
<dbReference type="GO" id="GO:0004423">
    <property type="term" value="F:iduronate-2-sulfatase activity"/>
    <property type="evidence" value="ECO:0007669"/>
    <property type="project" value="InterPro"/>
</dbReference>
<evidence type="ECO:0000256" key="3">
    <source>
        <dbReference type="ARBA" id="ARBA00022723"/>
    </source>
</evidence>
<sequence>MTMARITQLTGCLLILLSCAASVPTGGTIAATEVITAQIPRDSTPNVLLIMIDDMNDWVKAYGGNPQAITPNIDRFAARAVRFDNAYCSAPLCNPSRTSLLTGYSPLKTGVYGNSTHFRDVAGLKDVVTLPQYFAANGYATFAAGKIFHSPRGPSGKPRPGSDPGSFQEEWRGGLGVPFPAEEDRFRALGKGSVKTPKNLDWAPIAIADENTNDWQIADYGAQVLAREHDKPFFLACGIFRPHLPWYAPEKYFNLYDADTLQLPEVIANDLADVPVLGQRMAKQEAHEMIIKQGKWKEAMRGYLASLSYADACAGHLLDALENSKYADNTIVVLMGDHGWNLGEKRHWSKNALWEESAKTPLIIFDPARPEPIVTDRVVSLLDLYPTLIGLSGLPPKEDLDGTDLSRFLLDPTADTPGFALTTKDEGNHSLRTDRYRYTRYRDGGEELYDHQSDPMEWKNLADDPAAAEVLDRLRKQLDRYTATLTPN</sequence>
<feature type="chain" id="PRO_5013820575" evidence="7">
    <location>
        <begin position="21"/>
        <end position="488"/>
    </location>
</feature>
<accession>A0A2G0CFY0</accession>
<dbReference type="Gene3D" id="3.40.720.10">
    <property type="entry name" value="Alkaline Phosphatase, subunit A"/>
    <property type="match status" value="1"/>
</dbReference>
<evidence type="ECO:0000256" key="2">
    <source>
        <dbReference type="ARBA" id="ARBA00008779"/>
    </source>
</evidence>
<evidence type="ECO:0000313" key="9">
    <source>
        <dbReference type="EMBL" id="PHK98894.1"/>
    </source>
</evidence>
<dbReference type="PROSITE" id="PS51257">
    <property type="entry name" value="PROKAR_LIPOPROTEIN"/>
    <property type="match status" value="1"/>
</dbReference>
<feature type="domain" description="Sulfatase N-terminal" evidence="8">
    <location>
        <begin position="45"/>
        <end position="393"/>
    </location>
</feature>
<evidence type="ECO:0000256" key="7">
    <source>
        <dbReference type="SAM" id="SignalP"/>
    </source>
</evidence>
<keyword evidence="10" id="KW-1185">Reference proteome</keyword>
<protein>
    <submittedName>
        <fullName evidence="9">Iduronate-2-sulfatase</fullName>
    </submittedName>
</protein>